<dbReference type="EMBL" id="MJEQ01000289">
    <property type="protein sequence ID" value="OIT37618.1"/>
    <property type="molecule type" value="Genomic_DNA"/>
</dbReference>
<dbReference type="PANTHER" id="PTHR36811:SF2">
    <property type="entry name" value="OS08G0444440 PROTEIN"/>
    <property type="match status" value="1"/>
</dbReference>
<protein>
    <submittedName>
        <fullName evidence="2">Uncharacterized protein</fullName>
    </submittedName>
</protein>
<accession>A0A314L7S3</accession>
<organism evidence="2 3">
    <name type="scientific">Nicotiana attenuata</name>
    <name type="common">Coyote tobacco</name>
    <dbReference type="NCBI Taxonomy" id="49451"/>
    <lineage>
        <taxon>Eukaryota</taxon>
        <taxon>Viridiplantae</taxon>
        <taxon>Streptophyta</taxon>
        <taxon>Embryophyta</taxon>
        <taxon>Tracheophyta</taxon>
        <taxon>Spermatophyta</taxon>
        <taxon>Magnoliopsida</taxon>
        <taxon>eudicotyledons</taxon>
        <taxon>Gunneridae</taxon>
        <taxon>Pentapetalae</taxon>
        <taxon>asterids</taxon>
        <taxon>lamiids</taxon>
        <taxon>Solanales</taxon>
        <taxon>Solanaceae</taxon>
        <taxon>Nicotianoideae</taxon>
        <taxon>Nicotianeae</taxon>
        <taxon>Nicotiana</taxon>
    </lineage>
</organism>
<evidence type="ECO:0000256" key="1">
    <source>
        <dbReference type="SAM" id="MobiDB-lite"/>
    </source>
</evidence>
<sequence>MGKEAALLSAFHLKKKPMKKHSNNKKKNQLFSKVLDYLKSDSFMFAPLFSSQLSHFPSAESSSFAPTGIEESKPKEGIDKKLVSEIGDYLKSDTYLYAPLVISQPWDSADIPAETVQVSKGPVTIQEEMDKKRSADVIKGRTERVNEPGRKTVNVVREDQNMDGIPDARSTMVTRTRVRRETVKHMIYQNC</sequence>
<dbReference type="Gramene" id="OIT37618">
    <property type="protein sequence ID" value="OIT37618"/>
    <property type="gene ID" value="A4A49_37306"/>
</dbReference>
<evidence type="ECO:0000313" key="2">
    <source>
        <dbReference type="EMBL" id="OIT37618.1"/>
    </source>
</evidence>
<reference evidence="2" key="1">
    <citation type="submission" date="2016-11" db="EMBL/GenBank/DDBJ databases">
        <title>The genome of Nicotiana attenuata.</title>
        <authorList>
            <person name="Xu S."/>
            <person name="Brockmoeller T."/>
            <person name="Gaquerel E."/>
            <person name="Navarro A."/>
            <person name="Kuhl H."/>
            <person name="Gase K."/>
            <person name="Ling Z."/>
            <person name="Zhou W."/>
            <person name="Kreitzer C."/>
            <person name="Stanke M."/>
            <person name="Tang H."/>
            <person name="Lyons E."/>
            <person name="Pandey P."/>
            <person name="Pandey S.P."/>
            <person name="Timmermann B."/>
            <person name="Baldwin I.T."/>
        </authorList>
    </citation>
    <scope>NUCLEOTIDE SEQUENCE [LARGE SCALE GENOMIC DNA]</scope>
    <source>
        <strain evidence="2">UT</strain>
    </source>
</reference>
<feature type="region of interest" description="Disordered" evidence="1">
    <location>
        <begin position="57"/>
        <end position="76"/>
    </location>
</feature>
<proteinExistence type="predicted"/>
<dbReference type="Proteomes" id="UP000187609">
    <property type="component" value="Unassembled WGS sequence"/>
</dbReference>
<dbReference type="KEGG" id="nau:109240505"/>
<keyword evidence="3" id="KW-1185">Reference proteome</keyword>
<dbReference type="AlphaFoldDB" id="A0A314L7S3"/>
<dbReference type="PANTHER" id="PTHR36811">
    <property type="entry name" value="OS08G0444440 PROTEIN"/>
    <property type="match status" value="1"/>
</dbReference>
<evidence type="ECO:0000313" key="3">
    <source>
        <dbReference type="Proteomes" id="UP000187609"/>
    </source>
</evidence>
<comment type="caution">
    <text evidence="2">The sequence shown here is derived from an EMBL/GenBank/DDBJ whole genome shotgun (WGS) entry which is preliminary data.</text>
</comment>
<dbReference type="OrthoDB" id="1226579at2759"/>
<gene>
    <name evidence="2" type="ORF">A4A49_37306</name>
</gene>
<name>A0A314L7S3_NICAT</name>